<keyword evidence="2" id="KW-0812">Transmembrane</keyword>
<evidence type="ECO:0000256" key="1">
    <source>
        <dbReference type="SAM" id="MobiDB-lite"/>
    </source>
</evidence>
<sequence>MADTMSSGDDTGERNPFAPPPADAPDRPWQPRAPQQPPTERPEDGDRDDDRVPPPHPWSPGYRGGWSEPQQPRFDPTDPVQRRARYALSAGMAGLFCAITGMRYLALLLGALALYWGISALRAERPASAASPAPHAAAGGNPHALGTARVGGSAQPQPTRPQVPAALGGLLTGGVALIFTLSVFGVQLYYHDYVTCVNDALTNEAAQSCNNLAPDVITQLTNPGSR</sequence>
<organism evidence="3 4">
    <name type="scientific">Kitasatospora arboriphila</name>
    <dbReference type="NCBI Taxonomy" id="258052"/>
    <lineage>
        <taxon>Bacteria</taxon>
        <taxon>Bacillati</taxon>
        <taxon>Actinomycetota</taxon>
        <taxon>Actinomycetes</taxon>
        <taxon>Kitasatosporales</taxon>
        <taxon>Streptomycetaceae</taxon>
        <taxon>Kitasatospora</taxon>
    </lineage>
</organism>
<gene>
    <name evidence="3" type="ORF">GCM10009663_23810</name>
</gene>
<feature type="transmembrane region" description="Helical" evidence="2">
    <location>
        <begin position="165"/>
        <end position="190"/>
    </location>
</feature>
<evidence type="ECO:0008006" key="5">
    <source>
        <dbReference type="Google" id="ProtNLM"/>
    </source>
</evidence>
<reference evidence="3 4" key="1">
    <citation type="journal article" date="2019" name="Int. J. Syst. Evol. Microbiol.">
        <title>The Global Catalogue of Microorganisms (GCM) 10K type strain sequencing project: providing services to taxonomists for standard genome sequencing and annotation.</title>
        <authorList>
            <consortium name="The Broad Institute Genomics Platform"/>
            <consortium name="The Broad Institute Genome Sequencing Center for Infectious Disease"/>
            <person name="Wu L."/>
            <person name="Ma J."/>
        </authorList>
    </citation>
    <scope>NUCLEOTIDE SEQUENCE [LARGE SCALE GENOMIC DNA]</scope>
    <source>
        <strain evidence="3 4">JCM 13002</strain>
    </source>
</reference>
<dbReference type="Proteomes" id="UP001499987">
    <property type="component" value="Unassembled WGS sequence"/>
</dbReference>
<feature type="region of interest" description="Disordered" evidence="1">
    <location>
        <begin position="130"/>
        <end position="161"/>
    </location>
</feature>
<dbReference type="EMBL" id="BAAALD010000017">
    <property type="protein sequence ID" value="GAA1080443.1"/>
    <property type="molecule type" value="Genomic_DNA"/>
</dbReference>
<feature type="compositionally biased region" description="Low complexity" evidence="1">
    <location>
        <begin position="130"/>
        <end position="145"/>
    </location>
</feature>
<keyword evidence="2" id="KW-1133">Transmembrane helix</keyword>
<proteinExistence type="predicted"/>
<feature type="transmembrane region" description="Helical" evidence="2">
    <location>
        <begin position="92"/>
        <end position="118"/>
    </location>
</feature>
<feature type="region of interest" description="Disordered" evidence="1">
    <location>
        <begin position="1"/>
        <end position="79"/>
    </location>
</feature>
<accession>A0ABN1TFD2</accession>
<keyword evidence="4" id="KW-1185">Reference proteome</keyword>
<keyword evidence="2" id="KW-0472">Membrane</keyword>
<name>A0ABN1TFD2_9ACTN</name>
<evidence type="ECO:0000313" key="4">
    <source>
        <dbReference type="Proteomes" id="UP001499987"/>
    </source>
</evidence>
<feature type="compositionally biased region" description="Basic and acidic residues" evidence="1">
    <location>
        <begin position="40"/>
        <end position="53"/>
    </location>
</feature>
<evidence type="ECO:0000256" key="2">
    <source>
        <dbReference type="SAM" id="Phobius"/>
    </source>
</evidence>
<evidence type="ECO:0000313" key="3">
    <source>
        <dbReference type="EMBL" id="GAA1080443.1"/>
    </source>
</evidence>
<protein>
    <recommendedName>
        <fullName evidence="5">DUF4395 domain-containing protein</fullName>
    </recommendedName>
</protein>
<comment type="caution">
    <text evidence="3">The sequence shown here is derived from an EMBL/GenBank/DDBJ whole genome shotgun (WGS) entry which is preliminary data.</text>
</comment>